<sequence length="89" mass="9986">MPAEALSPVRRRRLRRNEASKYLKDHHDYNCAPKTLAKLAVIGGGPEMVYAGRFPLYPEDALDDFVRAKMSPRVSSTSELRALQNSKVA</sequence>
<keyword evidence="2" id="KW-1185">Reference proteome</keyword>
<reference evidence="1 2" key="2">
    <citation type="submission" date="2019-02" db="EMBL/GenBank/DDBJ databases">
        <title>'Lichenibacterium ramalinii' gen. nov. sp. nov., 'Lichenibacterium minor' gen. nov. sp. nov.</title>
        <authorList>
            <person name="Pankratov T."/>
        </authorList>
    </citation>
    <scope>NUCLEOTIDE SEQUENCE [LARGE SCALE GENOMIC DNA]</scope>
    <source>
        <strain evidence="1 2">RmlP026</strain>
    </source>
</reference>
<proteinExistence type="predicted"/>
<gene>
    <name evidence="1" type="ORF">D3273_22770</name>
</gene>
<name>A0A4Q2U1Q5_9HYPH</name>
<evidence type="ECO:0000313" key="2">
    <source>
        <dbReference type="Proteomes" id="UP000290759"/>
    </source>
</evidence>
<reference evidence="1 2" key="1">
    <citation type="submission" date="2018-12" db="EMBL/GenBank/DDBJ databases">
        <authorList>
            <person name="Grouzdev D.S."/>
            <person name="Krutkina M.S."/>
        </authorList>
    </citation>
    <scope>NUCLEOTIDE SEQUENCE [LARGE SCALE GENOMIC DNA]</scope>
    <source>
        <strain evidence="1 2">RmlP026</strain>
    </source>
</reference>
<evidence type="ECO:0000313" key="1">
    <source>
        <dbReference type="EMBL" id="RYC29638.1"/>
    </source>
</evidence>
<evidence type="ECO:0008006" key="3">
    <source>
        <dbReference type="Google" id="ProtNLM"/>
    </source>
</evidence>
<organism evidence="1 2">
    <name type="scientific">Lichenibacterium minor</name>
    <dbReference type="NCBI Taxonomy" id="2316528"/>
    <lineage>
        <taxon>Bacteria</taxon>
        <taxon>Pseudomonadati</taxon>
        <taxon>Pseudomonadota</taxon>
        <taxon>Alphaproteobacteria</taxon>
        <taxon>Hyphomicrobiales</taxon>
        <taxon>Lichenihabitantaceae</taxon>
        <taxon>Lichenibacterium</taxon>
    </lineage>
</organism>
<accession>A0A4Q2U1Q5</accession>
<dbReference type="AlphaFoldDB" id="A0A4Q2U1Q5"/>
<dbReference type="OrthoDB" id="7364180at2"/>
<dbReference type="Proteomes" id="UP000290759">
    <property type="component" value="Unassembled WGS sequence"/>
</dbReference>
<dbReference type="EMBL" id="QYBB01000044">
    <property type="protein sequence ID" value="RYC29638.1"/>
    <property type="molecule type" value="Genomic_DNA"/>
</dbReference>
<comment type="caution">
    <text evidence="1">The sequence shown here is derived from an EMBL/GenBank/DDBJ whole genome shotgun (WGS) entry which is preliminary data.</text>
</comment>
<protein>
    <recommendedName>
        <fullName evidence="3">DNA-binding protein</fullName>
    </recommendedName>
</protein>